<evidence type="ECO:0000313" key="3">
    <source>
        <dbReference type="Proteomes" id="UP000614350"/>
    </source>
</evidence>
<keyword evidence="1" id="KW-0175">Coiled coil</keyword>
<sequence>MASLLTVPVRWNGKEVGGEEGGEILERWTGLVDGLVTREQVEKGKEEEEEEEEEIEVEEIEIEVEDVEGTCKG</sequence>
<name>A0A834JBY1_VESVU</name>
<accession>A0A834JBY1</accession>
<dbReference type="EMBL" id="JACSEA010000016">
    <property type="protein sequence ID" value="KAF7384372.1"/>
    <property type="molecule type" value="Genomic_DNA"/>
</dbReference>
<evidence type="ECO:0000256" key="1">
    <source>
        <dbReference type="SAM" id="Coils"/>
    </source>
</evidence>
<protein>
    <submittedName>
        <fullName evidence="2">Uncharacterized protein</fullName>
    </submittedName>
</protein>
<proteinExistence type="predicted"/>
<reference evidence="2" key="1">
    <citation type="journal article" date="2020" name="G3 (Bethesda)">
        <title>High-Quality Assemblies for Three Invasive Social Wasps from the &lt;i&gt;Vespula&lt;/i&gt; Genus.</title>
        <authorList>
            <person name="Harrop T.W.R."/>
            <person name="Guhlin J."/>
            <person name="McLaughlin G.M."/>
            <person name="Permina E."/>
            <person name="Stockwell P."/>
            <person name="Gilligan J."/>
            <person name="Le Lec M.F."/>
            <person name="Gruber M.A.M."/>
            <person name="Quinn O."/>
            <person name="Lovegrove M."/>
            <person name="Duncan E.J."/>
            <person name="Remnant E.J."/>
            <person name="Van Eeckhoven J."/>
            <person name="Graham B."/>
            <person name="Knapp R.A."/>
            <person name="Langford K.W."/>
            <person name="Kronenberg Z."/>
            <person name="Press M.O."/>
            <person name="Eacker S.M."/>
            <person name="Wilson-Rankin E.E."/>
            <person name="Purcell J."/>
            <person name="Lester P.J."/>
            <person name="Dearden P.K."/>
        </authorList>
    </citation>
    <scope>NUCLEOTIDE SEQUENCE</scope>
    <source>
        <strain evidence="2">Marl-1</strain>
    </source>
</reference>
<dbReference type="Proteomes" id="UP000614350">
    <property type="component" value="Unassembled WGS sequence"/>
</dbReference>
<keyword evidence="3" id="KW-1185">Reference proteome</keyword>
<feature type="coiled-coil region" evidence="1">
    <location>
        <begin position="38"/>
        <end position="70"/>
    </location>
</feature>
<dbReference type="AlphaFoldDB" id="A0A834JBY1"/>
<organism evidence="2 3">
    <name type="scientific">Vespula vulgaris</name>
    <name type="common">Yellow jacket</name>
    <name type="synonym">Wasp</name>
    <dbReference type="NCBI Taxonomy" id="7454"/>
    <lineage>
        <taxon>Eukaryota</taxon>
        <taxon>Metazoa</taxon>
        <taxon>Ecdysozoa</taxon>
        <taxon>Arthropoda</taxon>
        <taxon>Hexapoda</taxon>
        <taxon>Insecta</taxon>
        <taxon>Pterygota</taxon>
        <taxon>Neoptera</taxon>
        <taxon>Endopterygota</taxon>
        <taxon>Hymenoptera</taxon>
        <taxon>Apocrita</taxon>
        <taxon>Aculeata</taxon>
        <taxon>Vespoidea</taxon>
        <taxon>Vespidae</taxon>
        <taxon>Vespinae</taxon>
        <taxon>Vespula</taxon>
    </lineage>
</organism>
<comment type="caution">
    <text evidence="2">The sequence shown here is derived from an EMBL/GenBank/DDBJ whole genome shotgun (WGS) entry which is preliminary data.</text>
</comment>
<gene>
    <name evidence="2" type="ORF">HZH66_012622</name>
</gene>
<evidence type="ECO:0000313" key="2">
    <source>
        <dbReference type="EMBL" id="KAF7384372.1"/>
    </source>
</evidence>